<name>A0A212RB03_RHOAC</name>
<evidence type="ECO:0000313" key="1">
    <source>
        <dbReference type="EMBL" id="SNB69364.1"/>
    </source>
</evidence>
<organism evidence="1 2">
    <name type="scientific">Rhodoblastus acidophilus</name>
    <name type="common">Rhodopseudomonas acidophila</name>
    <dbReference type="NCBI Taxonomy" id="1074"/>
    <lineage>
        <taxon>Bacteria</taxon>
        <taxon>Pseudomonadati</taxon>
        <taxon>Pseudomonadota</taxon>
        <taxon>Alphaproteobacteria</taxon>
        <taxon>Hyphomicrobiales</taxon>
        <taxon>Rhodoblastaceae</taxon>
        <taxon>Rhodoblastus</taxon>
    </lineage>
</organism>
<dbReference type="AlphaFoldDB" id="A0A212RB03"/>
<sequence length="94" mass="10294">MPYFRNRERGNVIEAQEFTGSFESWREIAANGVAAGVDCAWVPGCGADDDPPFMFLYGDGEPRAYVGDWIVRHPGTAKAGVLKGDELRARYAPA</sequence>
<gene>
    <name evidence="1" type="ORF">SAMN06265338_103206</name>
</gene>
<keyword evidence="2" id="KW-1185">Reference proteome</keyword>
<dbReference type="EMBL" id="FYDG01000003">
    <property type="protein sequence ID" value="SNB69364.1"/>
    <property type="molecule type" value="Genomic_DNA"/>
</dbReference>
<evidence type="ECO:0000313" key="2">
    <source>
        <dbReference type="Proteomes" id="UP000198418"/>
    </source>
</evidence>
<dbReference type="Proteomes" id="UP000198418">
    <property type="component" value="Unassembled WGS sequence"/>
</dbReference>
<protein>
    <submittedName>
        <fullName evidence="1">Uncharacterized protein</fullName>
    </submittedName>
</protein>
<dbReference type="RefSeq" id="WP_088520322.1">
    <property type="nucleotide sequence ID" value="NZ_FYDG01000003.1"/>
</dbReference>
<proteinExistence type="predicted"/>
<accession>A0A212RB03</accession>
<reference evidence="2" key="1">
    <citation type="submission" date="2017-06" db="EMBL/GenBank/DDBJ databases">
        <authorList>
            <person name="Varghese N."/>
            <person name="Submissions S."/>
        </authorList>
    </citation>
    <scope>NUCLEOTIDE SEQUENCE [LARGE SCALE GENOMIC DNA]</scope>
    <source>
        <strain evidence="2">DSM 137</strain>
    </source>
</reference>